<keyword evidence="4" id="KW-0648">Protein biosynthesis</keyword>
<feature type="region of interest" description="Disordered" evidence="1">
    <location>
        <begin position="139"/>
        <end position="181"/>
    </location>
</feature>
<evidence type="ECO:0000256" key="2">
    <source>
        <dbReference type="SAM" id="Phobius"/>
    </source>
</evidence>
<evidence type="ECO:0000313" key="5">
    <source>
        <dbReference type="Proteomes" id="UP000504752"/>
    </source>
</evidence>
<gene>
    <name evidence="4" type="ORF">HPC72_01220</name>
</gene>
<feature type="transmembrane region" description="Helical" evidence="2">
    <location>
        <begin position="234"/>
        <end position="254"/>
    </location>
</feature>
<accession>A0A6M8AXX9</accession>
<sequence>MKSMDPDRIARVARSRSRRGRAARLAALAVPLALSACTANLEMEIGADGRYSAVIEMRDSTGKVLTSKDDCQRLADKAVAGTSASAQAEVVEADDDEIACKITVSGVEIPASDQASSDALVVREDDLYAVDLTRLTDGLTTPTGKAGAGGGSAPSGRGGSQGPQGPAPTVGAGPTAPPLDSRISVTFPGAVVDGGGGSVDGRTVTWEDTDTILAGIHATGHTRANAGLSFWDRYSWWVIGGTAGLAAAVAVAALRRRRARG</sequence>
<feature type="compositionally biased region" description="Gly residues" evidence="1">
    <location>
        <begin position="146"/>
        <end position="162"/>
    </location>
</feature>
<name>A0A6M8AXX9_9ACTO</name>
<keyword evidence="5" id="KW-1185">Reference proteome</keyword>
<keyword evidence="4" id="KW-0396">Initiation factor</keyword>
<dbReference type="GO" id="GO:0003743">
    <property type="term" value="F:translation initiation factor activity"/>
    <property type="evidence" value="ECO:0007669"/>
    <property type="project" value="UniProtKB-KW"/>
</dbReference>
<keyword evidence="2" id="KW-0472">Membrane</keyword>
<evidence type="ECO:0000256" key="1">
    <source>
        <dbReference type="SAM" id="MobiDB-lite"/>
    </source>
</evidence>
<dbReference type="InterPro" id="IPR053807">
    <property type="entry name" value="LppM"/>
</dbReference>
<dbReference type="EMBL" id="CP053642">
    <property type="protein sequence ID" value="QKD79064.1"/>
    <property type="molecule type" value="Genomic_DNA"/>
</dbReference>
<keyword evidence="2" id="KW-0812">Transmembrane</keyword>
<dbReference type="Pfam" id="PF21946">
    <property type="entry name" value="LppM"/>
    <property type="match status" value="1"/>
</dbReference>
<dbReference type="Proteomes" id="UP000504752">
    <property type="component" value="Chromosome"/>
</dbReference>
<dbReference type="KEGG" id="amam:HPC72_01220"/>
<organism evidence="4 5">
    <name type="scientific">Actinomyces marmotae</name>
    <dbReference type="NCBI Taxonomy" id="2737173"/>
    <lineage>
        <taxon>Bacteria</taxon>
        <taxon>Bacillati</taxon>
        <taxon>Actinomycetota</taxon>
        <taxon>Actinomycetes</taxon>
        <taxon>Actinomycetales</taxon>
        <taxon>Actinomycetaceae</taxon>
        <taxon>Actinomyces</taxon>
    </lineage>
</organism>
<dbReference type="AlphaFoldDB" id="A0A6M8AXX9"/>
<protein>
    <submittedName>
        <fullName evidence="4">Translation initiation factor 2</fullName>
    </submittedName>
</protein>
<proteinExistence type="predicted"/>
<reference evidence="4 5" key="1">
    <citation type="submission" date="2020-05" db="EMBL/GenBank/DDBJ databases">
        <title>Actinomyces sp. zg-325.</title>
        <authorList>
            <person name="Yang C."/>
        </authorList>
    </citation>
    <scope>NUCLEOTIDE SEQUENCE [LARGE SCALE GENOMIC DNA]</scope>
    <source>
        <strain evidence="5">zg-325</strain>
    </source>
</reference>
<keyword evidence="2" id="KW-1133">Transmembrane helix</keyword>
<evidence type="ECO:0000313" key="4">
    <source>
        <dbReference type="EMBL" id="QKD79064.1"/>
    </source>
</evidence>
<feature type="compositionally biased region" description="Low complexity" evidence="1">
    <location>
        <begin position="163"/>
        <end position="174"/>
    </location>
</feature>
<evidence type="ECO:0000259" key="3">
    <source>
        <dbReference type="Pfam" id="PF21946"/>
    </source>
</evidence>
<feature type="domain" description="LppM" evidence="3">
    <location>
        <begin position="40"/>
        <end position="220"/>
    </location>
</feature>